<dbReference type="SMART" id="SM00382">
    <property type="entry name" value="AAA"/>
    <property type="match status" value="1"/>
</dbReference>
<evidence type="ECO:0000313" key="5">
    <source>
        <dbReference type="Proteomes" id="UP000259173"/>
    </source>
</evidence>
<dbReference type="Pfam" id="PF00005">
    <property type="entry name" value="ABC_tran"/>
    <property type="match status" value="1"/>
</dbReference>
<dbReference type="InterPro" id="IPR003439">
    <property type="entry name" value="ABC_transporter-like_ATP-bd"/>
</dbReference>
<keyword evidence="1" id="KW-0547">Nucleotide-binding</keyword>
<dbReference type="GO" id="GO:0016887">
    <property type="term" value="F:ATP hydrolysis activity"/>
    <property type="evidence" value="ECO:0007669"/>
    <property type="project" value="InterPro"/>
</dbReference>
<dbReference type="InterPro" id="IPR027417">
    <property type="entry name" value="P-loop_NTPase"/>
</dbReference>
<gene>
    <name evidence="4" type="ORF">DCG65_12100</name>
</gene>
<dbReference type="PANTHER" id="PTHR46743:SF3">
    <property type="entry name" value="ABC-TYPE POLYSACCHARIDE_POLYOL PHOSPHATE TRANSPORT SYSTEM, ATPASE COMPONENT"/>
    <property type="match status" value="1"/>
</dbReference>
<dbReference type="PANTHER" id="PTHR46743">
    <property type="entry name" value="TEICHOIC ACIDS EXPORT ATP-BINDING PROTEIN TAGH"/>
    <property type="match status" value="1"/>
</dbReference>
<evidence type="ECO:0000259" key="3">
    <source>
        <dbReference type="PROSITE" id="PS50893"/>
    </source>
</evidence>
<dbReference type="GO" id="GO:0140359">
    <property type="term" value="F:ABC-type transporter activity"/>
    <property type="evidence" value="ECO:0007669"/>
    <property type="project" value="InterPro"/>
</dbReference>
<dbReference type="InterPro" id="IPR003593">
    <property type="entry name" value="AAA+_ATPase"/>
</dbReference>
<dbReference type="GO" id="GO:0016020">
    <property type="term" value="C:membrane"/>
    <property type="evidence" value="ECO:0007669"/>
    <property type="project" value="InterPro"/>
</dbReference>
<sequence>MAELHLEQVGVDFLVRDLHHSTFVSTARSFATGGMIDMSNRRKVCINALKDINLDFRDGDRIGLIGHNGAGKTTLLKVLSGILPPTAGRIRIQGRTAGLLSIQLGLDTRASGYENIIIRARYMGVTEEEIQERFDDICEFSELGEYLHLPLKAYSSGMRVRLAFAIATAFDPDILILDEWLSAGDATFRDKASARMKNLIAQTGIFVMATHQVSLMKQMCNRGIVLKKGQ</sequence>
<reference evidence="4 5" key="1">
    <citation type="journal article" date="2018" name="Nat. Biotechnol.">
        <title>A standardized bacterial taxonomy based on genome phylogeny substantially revises the tree of life.</title>
        <authorList>
            <person name="Parks D.H."/>
            <person name="Chuvochina M."/>
            <person name="Waite D.W."/>
            <person name="Rinke C."/>
            <person name="Skarshewski A."/>
            <person name="Chaumeil P.A."/>
            <person name="Hugenholtz P."/>
        </authorList>
    </citation>
    <scope>NUCLEOTIDE SEQUENCE [LARGE SCALE GENOMIC DNA]</scope>
    <source>
        <strain evidence="4">UBA8557</strain>
    </source>
</reference>
<evidence type="ECO:0000256" key="1">
    <source>
        <dbReference type="ARBA" id="ARBA00022741"/>
    </source>
</evidence>
<keyword evidence="2 4" id="KW-0067">ATP-binding</keyword>
<dbReference type="InterPro" id="IPR050683">
    <property type="entry name" value="Bact_Polysacc_Export_ATP-bd"/>
</dbReference>
<dbReference type="CDD" id="cd03220">
    <property type="entry name" value="ABC_KpsT_Wzt"/>
    <property type="match status" value="1"/>
</dbReference>
<proteinExistence type="predicted"/>
<evidence type="ECO:0000256" key="2">
    <source>
        <dbReference type="ARBA" id="ARBA00022840"/>
    </source>
</evidence>
<protein>
    <submittedName>
        <fullName evidence="4">Sugar ABC transporter ATP-binding protein</fullName>
    </submittedName>
</protein>
<dbReference type="Gene3D" id="3.40.50.300">
    <property type="entry name" value="P-loop containing nucleotide triphosphate hydrolases"/>
    <property type="match status" value="1"/>
</dbReference>
<feature type="non-terminal residue" evidence="4">
    <location>
        <position position="230"/>
    </location>
</feature>
<name>A0A3B9L3X6_9PROT</name>
<comment type="caution">
    <text evidence="4">The sequence shown here is derived from an EMBL/GenBank/DDBJ whole genome shotgun (WGS) entry which is preliminary data.</text>
</comment>
<dbReference type="PROSITE" id="PS50893">
    <property type="entry name" value="ABC_TRANSPORTER_2"/>
    <property type="match status" value="1"/>
</dbReference>
<dbReference type="PROSITE" id="PS00211">
    <property type="entry name" value="ABC_TRANSPORTER_1"/>
    <property type="match status" value="1"/>
</dbReference>
<dbReference type="Proteomes" id="UP000259173">
    <property type="component" value="Unassembled WGS sequence"/>
</dbReference>
<dbReference type="SUPFAM" id="SSF52540">
    <property type="entry name" value="P-loop containing nucleoside triphosphate hydrolases"/>
    <property type="match status" value="1"/>
</dbReference>
<dbReference type="AlphaFoldDB" id="A0A3B9L3X6"/>
<dbReference type="GO" id="GO:0005524">
    <property type="term" value="F:ATP binding"/>
    <property type="evidence" value="ECO:0007669"/>
    <property type="project" value="UniProtKB-KW"/>
</dbReference>
<evidence type="ECO:0000313" key="4">
    <source>
        <dbReference type="EMBL" id="HAE95295.1"/>
    </source>
</evidence>
<accession>A0A3B9L3X6</accession>
<feature type="domain" description="ABC transporter" evidence="3">
    <location>
        <begin position="33"/>
        <end position="230"/>
    </location>
</feature>
<dbReference type="InterPro" id="IPR017871">
    <property type="entry name" value="ABC_transporter-like_CS"/>
</dbReference>
<dbReference type="InterPro" id="IPR015860">
    <property type="entry name" value="ABC_transpr_TagH-like"/>
</dbReference>
<dbReference type="EMBL" id="DMBR01000365">
    <property type="protein sequence ID" value="HAE95295.1"/>
    <property type="molecule type" value="Genomic_DNA"/>
</dbReference>
<organism evidence="4 5">
    <name type="scientific">Hyphomonas atlantica</name>
    <dbReference type="NCBI Taxonomy" id="1280948"/>
    <lineage>
        <taxon>Bacteria</taxon>
        <taxon>Pseudomonadati</taxon>
        <taxon>Pseudomonadota</taxon>
        <taxon>Alphaproteobacteria</taxon>
        <taxon>Hyphomonadales</taxon>
        <taxon>Hyphomonadaceae</taxon>
        <taxon>Hyphomonas</taxon>
    </lineage>
</organism>